<dbReference type="STRING" id="1423811.FC72_GL001933"/>
<keyword evidence="1" id="KW-0732">Signal</keyword>
<comment type="caution">
    <text evidence="2">The sequence shown here is derived from an EMBL/GenBank/DDBJ whole genome shotgun (WGS) entry which is preliminary data.</text>
</comment>
<reference evidence="2 3" key="1">
    <citation type="journal article" date="2015" name="Genome Announc.">
        <title>Expanding the biotechnology potential of lactobacilli through comparative genomics of 213 strains and associated genera.</title>
        <authorList>
            <person name="Sun Z."/>
            <person name="Harris H.M."/>
            <person name="McCann A."/>
            <person name="Guo C."/>
            <person name="Argimon S."/>
            <person name="Zhang W."/>
            <person name="Yang X."/>
            <person name="Jeffery I.B."/>
            <person name="Cooney J.C."/>
            <person name="Kagawa T.F."/>
            <person name="Liu W."/>
            <person name="Song Y."/>
            <person name="Salvetti E."/>
            <person name="Wrobel A."/>
            <person name="Rasinkangas P."/>
            <person name="Parkhill J."/>
            <person name="Rea M.C."/>
            <person name="O'Sullivan O."/>
            <person name="Ritari J."/>
            <person name="Douillard F.P."/>
            <person name="Paul Ross R."/>
            <person name="Yang R."/>
            <person name="Briner A.E."/>
            <person name="Felis G.E."/>
            <person name="de Vos W.M."/>
            <person name="Barrangou R."/>
            <person name="Klaenhammer T.R."/>
            <person name="Caufield P.W."/>
            <person name="Cui Y."/>
            <person name="Zhang H."/>
            <person name="O'Toole P.W."/>
        </authorList>
    </citation>
    <scope>NUCLEOTIDE SEQUENCE [LARGE SCALE GENOMIC DNA]</scope>
    <source>
        <strain evidence="2 3">DSM 20183</strain>
    </source>
</reference>
<dbReference type="PATRIC" id="fig|1423811.3.peg.1977"/>
<gene>
    <name evidence="2" type="ORF">FC72_GL001933</name>
</gene>
<dbReference type="EMBL" id="AZDG01000007">
    <property type="protein sequence ID" value="KRK64878.1"/>
    <property type="molecule type" value="Genomic_DNA"/>
</dbReference>
<evidence type="ECO:0000256" key="1">
    <source>
        <dbReference type="SAM" id="SignalP"/>
    </source>
</evidence>
<name>A0A0R1J067_9LACO</name>
<feature type="chain" id="PRO_5006405762" description="Surface layer protein A domain-containing protein" evidence="1">
    <location>
        <begin position="35"/>
        <end position="504"/>
    </location>
</feature>
<sequence>MKKSIKYAGVAAATLLAVAPVAAPVLSNTTTVNAALTADQTAAATKTVNDNATSWLNSLADQTAAALPDLSDQATFKPGVNGADGTIETTVSAFAVTKLYSANNGGPAVTTLSADGTKANLTLSIKGVSSKNDYNNLAKNQDTYVITYTISSYVDADGNTVKLDTPVTKTVTYSKTATTTPDVNKTAAITYTGSKDVAYNSSVDDVLYANTSDFAVKDANGKDIPSFTAEPGVIYDSYAAAVKGTGSDTDLVAGKNFGTADKTYYQVVTVTPTAGSDFATFLTSYNDTAAATTGAEAKAAGVNADGSYKLTINGSTPSSTDATVSASSVTYIRAINVGSKEDAAWTVKDESGVVTTKNDKTYYTLKNDDNKTISNRALAANTSWQYDKTRTNANGDVQYRVSTHEWVPAESVNVNDGNNNGGSETPEGALTVTNLDSKKVVNLATPGMTYFVYNKDGVMSTTRALAGGSSWLVDKTAVDAAGNTYYGVSTDEFVKAGEGVSLAD</sequence>
<protein>
    <recommendedName>
        <fullName evidence="4">Surface layer protein A domain-containing protein</fullName>
    </recommendedName>
</protein>
<dbReference type="OrthoDB" id="2294419at2"/>
<dbReference type="RefSeq" id="WP_057765254.1">
    <property type="nucleotide sequence ID" value="NZ_AZDG01000007.1"/>
</dbReference>
<evidence type="ECO:0000313" key="3">
    <source>
        <dbReference type="Proteomes" id="UP000050929"/>
    </source>
</evidence>
<dbReference type="AlphaFoldDB" id="A0A0R1J067"/>
<dbReference type="Proteomes" id="UP000050929">
    <property type="component" value="Unassembled WGS sequence"/>
</dbReference>
<organism evidence="2 3">
    <name type="scientific">Companilactobacillus tucceti DSM 20183</name>
    <dbReference type="NCBI Taxonomy" id="1423811"/>
    <lineage>
        <taxon>Bacteria</taxon>
        <taxon>Bacillati</taxon>
        <taxon>Bacillota</taxon>
        <taxon>Bacilli</taxon>
        <taxon>Lactobacillales</taxon>
        <taxon>Lactobacillaceae</taxon>
        <taxon>Companilactobacillus</taxon>
    </lineage>
</organism>
<evidence type="ECO:0008006" key="4">
    <source>
        <dbReference type="Google" id="ProtNLM"/>
    </source>
</evidence>
<accession>A0A0R1J067</accession>
<keyword evidence="3" id="KW-1185">Reference proteome</keyword>
<feature type="signal peptide" evidence="1">
    <location>
        <begin position="1"/>
        <end position="34"/>
    </location>
</feature>
<proteinExistence type="predicted"/>
<evidence type="ECO:0000313" key="2">
    <source>
        <dbReference type="EMBL" id="KRK64878.1"/>
    </source>
</evidence>